<dbReference type="WBParaSite" id="jg19718">
    <property type="protein sequence ID" value="jg19718"/>
    <property type="gene ID" value="jg19718"/>
</dbReference>
<evidence type="ECO:0000256" key="1">
    <source>
        <dbReference type="ARBA" id="ARBA00022768"/>
    </source>
</evidence>
<dbReference type="FunFam" id="3.30.70.1010:FF:000001">
    <property type="entry name" value="Elongation factor 1-gamma 1"/>
    <property type="match status" value="1"/>
</dbReference>
<dbReference type="AlphaFoldDB" id="A0A915DGP7"/>
<feature type="compositionally biased region" description="Basic and acidic residues" evidence="4">
    <location>
        <begin position="1"/>
        <end position="11"/>
    </location>
</feature>
<dbReference type="SUPFAM" id="SSF89942">
    <property type="entry name" value="eEF1-gamma domain"/>
    <property type="match status" value="1"/>
</dbReference>
<dbReference type="PANTHER" id="PTHR43986:SF1">
    <property type="entry name" value="ELONGATION FACTOR 1-GAMMA"/>
    <property type="match status" value="1"/>
</dbReference>
<evidence type="ECO:0000256" key="4">
    <source>
        <dbReference type="SAM" id="MobiDB-lite"/>
    </source>
</evidence>
<dbReference type="InterPro" id="IPR036433">
    <property type="entry name" value="EF1B_G_C_sf"/>
</dbReference>
<evidence type="ECO:0000256" key="3">
    <source>
        <dbReference type="PROSITE-ProRule" id="PRU00519"/>
    </source>
</evidence>
<dbReference type="GO" id="GO:0003746">
    <property type="term" value="F:translation elongation factor activity"/>
    <property type="evidence" value="ECO:0007669"/>
    <property type="project" value="UniProtKB-UniRule"/>
</dbReference>
<dbReference type="SMART" id="SM01183">
    <property type="entry name" value="EF1G"/>
    <property type="match status" value="1"/>
</dbReference>
<sequence>MTAGEPTEKATELIIPSQGASAEQAAEKAGDKPAAVEPTDKKAEDKPAAAEPAIEKNVEDPAAAEPKSTDPFADFPKGTFDMDAFKRVYSNEDTEAMAIPHFWNNFDPEHYSIWHCEYKFPEELKLTFMSCNLISGMFQRLEPLKKNAFGSVILFGSDNNASISGVWVWRGPKLVFELSPDWQVDYESYEWKKLDPKDDSTRSLVNEYLLWEGDFDGKKVNQGKIFK</sequence>
<evidence type="ECO:0000256" key="2">
    <source>
        <dbReference type="ARBA" id="ARBA00022917"/>
    </source>
</evidence>
<reference evidence="7" key="1">
    <citation type="submission" date="2022-11" db="UniProtKB">
        <authorList>
            <consortium name="WormBaseParasite"/>
        </authorList>
    </citation>
    <scope>IDENTIFICATION</scope>
</reference>
<dbReference type="Gene3D" id="3.30.70.1010">
    <property type="entry name" value="Translation elongation factor EF1B, gamma chain, conserved domain"/>
    <property type="match status" value="1"/>
</dbReference>
<accession>A0A915DGP7</accession>
<evidence type="ECO:0000313" key="7">
    <source>
        <dbReference type="WBParaSite" id="jg19718"/>
    </source>
</evidence>
<dbReference type="InterPro" id="IPR001662">
    <property type="entry name" value="EF1B_G_C"/>
</dbReference>
<dbReference type="InterPro" id="IPR050802">
    <property type="entry name" value="EF-GSTs"/>
</dbReference>
<evidence type="ECO:0000259" key="5">
    <source>
        <dbReference type="PROSITE" id="PS50040"/>
    </source>
</evidence>
<feature type="compositionally biased region" description="Basic and acidic residues" evidence="4">
    <location>
        <begin position="38"/>
        <end position="59"/>
    </location>
</feature>
<name>A0A915DGP7_9BILA</name>
<dbReference type="PROSITE" id="PS50040">
    <property type="entry name" value="EF1G_C"/>
    <property type="match status" value="1"/>
</dbReference>
<proteinExistence type="predicted"/>
<organism evidence="6 7">
    <name type="scientific">Ditylenchus dipsaci</name>
    <dbReference type="NCBI Taxonomy" id="166011"/>
    <lineage>
        <taxon>Eukaryota</taxon>
        <taxon>Metazoa</taxon>
        <taxon>Ecdysozoa</taxon>
        <taxon>Nematoda</taxon>
        <taxon>Chromadorea</taxon>
        <taxon>Rhabditida</taxon>
        <taxon>Tylenchina</taxon>
        <taxon>Tylenchomorpha</taxon>
        <taxon>Sphaerularioidea</taxon>
        <taxon>Anguinidae</taxon>
        <taxon>Anguininae</taxon>
        <taxon>Ditylenchus</taxon>
    </lineage>
</organism>
<feature type="region of interest" description="Disordered" evidence="4">
    <location>
        <begin position="1"/>
        <end position="73"/>
    </location>
</feature>
<dbReference type="Proteomes" id="UP000887574">
    <property type="component" value="Unplaced"/>
</dbReference>
<keyword evidence="6" id="KW-1185">Reference proteome</keyword>
<evidence type="ECO:0000313" key="6">
    <source>
        <dbReference type="Proteomes" id="UP000887574"/>
    </source>
</evidence>
<dbReference type="GO" id="GO:0005737">
    <property type="term" value="C:cytoplasm"/>
    <property type="evidence" value="ECO:0007669"/>
    <property type="project" value="TreeGrafter"/>
</dbReference>
<dbReference type="PANTHER" id="PTHR43986">
    <property type="entry name" value="ELONGATION FACTOR 1-GAMMA"/>
    <property type="match status" value="1"/>
</dbReference>
<protein>
    <submittedName>
        <fullName evidence="7">EF-1-gamma C-terminal domain-containing protein</fullName>
    </submittedName>
</protein>
<keyword evidence="2 3" id="KW-0648">Protein biosynthesis</keyword>
<dbReference type="Pfam" id="PF00647">
    <property type="entry name" value="EF1G"/>
    <property type="match status" value="1"/>
</dbReference>
<feature type="domain" description="EF-1-gamma C-terminal" evidence="5">
    <location>
        <begin position="68"/>
        <end position="227"/>
    </location>
</feature>
<dbReference type="GO" id="GO:0005634">
    <property type="term" value="C:nucleus"/>
    <property type="evidence" value="ECO:0007669"/>
    <property type="project" value="TreeGrafter"/>
</dbReference>
<keyword evidence="1 3" id="KW-0251">Elongation factor</keyword>